<dbReference type="InterPro" id="IPR050328">
    <property type="entry name" value="Dev_Immune_Receptor"/>
</dbReference>
<feature type="transmembrane region" description="Helical" evidence="2">
    <location>
        <begin position="6"/>
        <end position="24"/>
    </location>
</feature>
<dbReference type="OrthoDB" id="676979at2759"/>
<dbReference type="Pfam" id="PF13855">
    <property type="entry name" value="LRR_8"/>
    <property type="match status" value="1"/>
</dbReference>
<reference evidence="3" key="1">
    <citation type="submission" date="2022-03" db="EMBL/GenBank/DDBJ databases">
        <authorList>
            <person name="Martin C."/>
        </authorList>
    </citation>
    <scope>NUCLEOTIDE SEQUENCE</scope>
</reference>
<keyword evidence="4" id="KW-1185">Reference proteome</keyword>
<dbReference type="InterPro" id="IPR001611">
    <property type="entry name" value="Leu-rich_rpt"/>
</dbReference>
<feature type="non-terminal residue" evidence="3">
    <location>
        <position position="345"/>
    </location>
</feature>
<proteinExistence type="predicted"/>
<dbReference type="AlphaFoldDB" id="A0A8S4NVL6"/>
<dbReference type="Gene3D" id="3.80.10.10">
    <property type="entry name" value="Ribonuclease Inhibitor"/>
    <property type="match status" value="1"/>
</dbReference>
<evidence type="ECO:0000313" key="3">
    <source>
        <dbReference type="EMBL" id="CAH1785852.1"/>
    </source>
</evidence>
<keyword evidence="1" id="KW-0732">Signal</keyword>
<keyword evidence="2" id="KW-1133">Transmembrane helix</keyword>
<keyword evidence="2" id="KW-0472">Membrane</keyword>
<name>A0A8S4NVL6_OWEFU</name>
<keyword evidence="2" id="KW-0812">Transmembrane</keyword>
<protein>
    <submittedName>
        <fullName evidence="3">Uncharacterized protein</fullName>
    </submittedName>
</protein>
<dbReference type="SUPFAM" id="SSF52058">
    <property type="entry name" value="L domain-like"/>
    <property type="match status" value="1"/>
</dbReference>
<dbReference type="Proteomes" id="UP000749559">
    <property type="component" value="Unassembled WGS sequence"/>
</dbReference>
<organism evidence="3 4">
    <name type="scientific">Owenia fusiformis</name>
    <name type="common">Polychaete worm</name>
    <dbReference type="NCBI Taxonomy" id="6347"/>
    <lineage>
        <taxon>Eukaryota</taxon>
        <taxon>Metazoa</taxon>
        <taxon>Spiralia</taxon>
        <taxon>Lophotrochozoa</taxon>
        <taxon>Annelida</taxon>
        <taxon>Polychaeta</taxon>
        <taxon>Sedentaria</taxon>
        <taxon>Canalipalpata</taxon>
        <taxon>Sabellida</taxon>
        <taxon>Oweniida</taxon>
        <taxon>Oweniidae</taxon>
        <taxon>Owenia</taxon>
    </lineage>
</organism>
<evidence type="ECO:0000256" key="1">
    <source>
        <dbReference type="ARBA" id="ARBA00022729"/>
    </source>
</evidence>
<dbReference type="PANTHER" id="PTHR24373">
    <property type="entry name" value="SLIT RELATED LEUCINE-RICH REPEAT NEURONAL PROTEIN"/>
    <property type="match status" value="1"/>
</dbReference>
<dbReference type="InterPro" id="IPR032675">
    <property type="entry name" value="LRR_dom_sf"/>
</dbReference>
<dbReference type="PANTHER" id="PTHR24373:SF275">
    <property type="entry name" value="TIR DOMAIN-CONTAINING PROTEIN"/>
    <property type="match status" value="1"/>
</dbReference>
<accession>A0A8S4NVL6</accession>
<sequence length="345" mass="39112">MIHLCFQIIILWVMIGMIPISISYQKNKADLRSKKTMIIPSLDPGTAKGSRDQPTGTYEMSETTMNSLQNLHKETKNDDNGIIPPINMEYDSNFNNQIGDFCDCTSLSCKCKATSKKEHWPLETILELLPQNITSLQLDNFDFGILKNNMFKKFKLHVISIRNSNLTGIEVDAFQNLNKMVKTSIDLSSNDIQFIGPGAFKHGNGTSRLNINYNYNLGLQNVENILKDFENRELHDLSMKECGIVIDTLDETFFKPLQTSKLKSLDLSGNTIRSIAYNAFKPIKALTKLWISNFMYISPPTMNILENLQDFRLFGGIQKSTASIPTLDVSGLQHLKHLRLYLSDS</sequence>
<gene>
    <name evidence="3" type="ORF">OFUS_LOCUS11855</name>
</gene>
<dbReference type="PROSITE" id="PS51450">
    <property type="entry name" value="LRR"/>
    <property type="match status" value="1"/>
</dbReference>
<comment type="caution">
    <text evidence="3">The sequence shown here is derived from an EMBL/GenBank/DDBJ whole genome shotgun (WGS) entry which is preliminary data.</text>
</comment>
<evidence type="ECO:0000256" key="2">
    <source>
        <dbReference type="SAM" id="Phobius"/>
    </source>
</evidence>
<evidence type="ECO:0000313" key="4">
    <source>
        <dbReference type="Proteomes" id="UP000749559"/>
    </source>
</evidence>
<dbReference type="EMBL" id="CAIIXF020000006">
    <property type="protein sequence ID" value="CAH1785852.1"/>
    <property type="molecule type" value="Genomic_DNA"/>
</dbReference>